<dbReference type="PROSITE" id="PS01081">
    <property type="entry name" value="HTH_TETR_1"/>
    <property type="match status" value="1"/>
</dbReference>
<evidence type="ECO:0000313" key="8">
    <source>
        <dbReference type="Proteomes" id="UP000636956"/>
    </source>
</evidence>
<dbReference type="AlphaFoldDB" id="A0A917UQJ1"/>
<evidence type="ECO:0000256" key="5">
    <source>
        <dbReference type="PROSITE-ProRule" id="PRU00335"/>
    </source>
</evidence>
<accession>A0A917UQJ1</accession>
<dbReference type="PANTHER" id="PTHR30055">
    <property type="entry name" value="HTH-TYPE TRANSCRIPTIONAL REGULATOR RUTR"/>
    <property type="match status" value="1"/>
</dbReference>
<dbReference type="InterPro" id="IPR050109">
    <property type="entry name" value="HTH-type_TetR-like_transc_reg"/>
</dbReference>
<keyword evidence="1" id="KW-0678">Repressor</keyword>
<evidence type="ECO:0000256" key="1">
    <source>
        <dbReference type="ARBA" id="ARBA00022491"/>
    </source>
</evidence>
<keyword evidence="2" id="KW-0805">Transcription regulation</keyword>
<evidence type="ECO:0000256" key="3">
    <source>
        <dbReference type="ARBA" id="ARBA00023125"/>
    </source>
</evidence>
<gene>
    <name evidence="7" type="ORF">GCM10011372_12350</name>
</gene>
<dbReference type="Proteomes" id="UP000636956">
    <property type="component" value="Unassembled WGS sequence"/>
</dbReference>
<dbReference type="PANTHER" id="PTHR30055:SF234">
    <property type="entry name" value="HTH-TYPE TRANSCRIPTIONAL REGULATOR BETI"/>
    <property type="match status" value="1"/>
</dbReference>
<sequence>MPKVTEAYREARRDEIIGAALRCFSTRGFQRTSMADIIAESGLSAGAIYGHFAGKKELFSAVATRILTARRSELQARRREGPPLSPGQVMATLIDGMRREPFSGVLIQLWAEAAIDKEMREPVHEVLAFVRETVRAAFAEWAAAEPGRVDSDPREWAARLTPVALGLMPGFMVQRAIAADFDEDAYLAMLAEALPH</sequence>
<dbReference type="InterPro" id="IPR001647">
    <property type="entry name" value="HTH_TetR"/>
</dbReference>
<evidence type="ECO:0000313" key="7">
    <source>
        <dbReference type="EMBL" id="GGJ75712.1"/>
    </source>
</evidence>
<dbReference type="InterPro" id="IPR039538">
    <property type="entry name" value="BetI_C"/>
</dbReference>
<dbReference type="SUPFAM" id="SSF48498">
    <property type="entry name" value="Tetracyclin repressor-like, C-terminal domain"/>
    <property type="match status" value="1"/>
</dbReference>
<dbReference type="PROSITE" id="PS50977">
    <property type="entry name" value="HTH_TETR_2"/>
    <property type="match status" value="1"/>
</dbReference>
<evidence type="ECO:0000256" key="4">
    <source>
        <dbReference type="ARBA" id="ARBA00023163"/>
    </source>
</evidence>
<dbReference type="Pfam" id="PF13977">
    <property type="entry name" value="TetR_C_6"/>
    <property type="match status" value="1"/>
</dbReference>
<evidence type="ECO:0000259" key="6">
    <source>
        <dbReference type="PROSITE" id="PS50977"/>
    </source>
</evidence>
<feature type="DNA-binding region" description="H-T-H motif" evidence="5">
    <location>
        <begin position="33"/>
        <end position="52"/>
    </location>
</feature>
<dbReference type="Gene3D" id="1.10.357.10">
    <property type="entry name" value="Tetracycline Repressor, domain 2"/>
    <property type="match status" value="1"/>
</dbReference>
<reference evidence="7" key="1">
    <citation type="journal article" date="2014" name="Int. J. Syst. Evol. Microbiol.">
        <title>Complete genome sequence of Corynebacterium casei LMG S-19264T (=DSM 44701T), isolated from a smear-ripened cheese.</title>
        <authorList>
            <consortium name="US DOE Joint Genome Institute (JGI-PGF)"/>
            <person name="Walter F."/>
            <person name="Albersmeier A."/>
            <person name="Kalinowski J."/>
            <person name="Ruckert C."/>
        </authorList>
    </citation>
    <scope>NUCLEOTIDE SEQUENCE</scope>
    <source>
        <strain evidence="7">CGMCC 1.8984</strain>
    </source>
</reference>
<dbReference type="InterPro" id="IPR009057">
    <property type="entry name" value="Homeodomain-like_sf"/>
</dbReference>
<dbReference type="EMBL" id="BMMD01000005">
    <property type="protein sequence ID" value="GGJ75712.1"/>
    <property type="molecule type" value="Genomic_DNA"/>
</dbReference>
<dbReference type="GO" id="GO:0003700">
    <property type="term" value="F:DNA-binding transcription factor activity"/>
    <property type="evidence" value="ECO:0007669"/>
    <property type="project" value="TreeGrafter"/>
</dbReference>
<keyword evidence="8" id="KW-1185">Reference proteome</keyword>
<dbReference type="InterPro" id="IPR036271">
    <property type="entry name" value="Tet_transcr_reg_TetR-rel_C_sf"/>
</dbReference>
<proteinExistence type="predicted"/>
<dbReference type="PRINTS" id="PR00455">
    <property type="entry name" value="HTHTETR"/>
</dbReference>
<organism evidence="7 8">
    <name type="scientific">Agromyces bauzanensis</name>
    <dbReference type="NCBI Taxonomy" id="1308924"/>
    <lineage>
        <taxon>Bacteria</taxon>
        <taxon>Bacillati</taxon>
        <taxon>Actinomycetota</taxon>
        <taxon>Actinomycetes</taxon>
        <taxon>Micrococcales</taxon>
        <taxon>Microbacteriaceae</taxon>
        <taxon>Agromyces</taxon>
    </lineage>
</organism>
<protein>
    <recommendedName>
        <fullName evidence="6">HTH tetR-type domain-containing protein</fullName>
    </recommendedName>
</protein>
<reference evidence="7" key="2">
    <citation type="submission" date="2020-09" db="EMBL/GenBank/DDBJ databases">
        <authorList>
            <person name="Sun Q."/>
            <person name="Zhou Y."/>
        </authorList>
    </citation>
    <scope>NUCLEOTIDE SEQUENCE</scope>
    <source>
        <strain evidence="7">CGMCC 1.8984</strain>
    </source>
</reference>
<name>A0A917UQJ1_9MICO</name>
<dbReference type="InterPro" id="IPR023772">
    <property type="entry name" value="DNA-bd_HTH_TetR-type_CS"/>
</dbReference>
<dbReference type="Pfam" id="PF00440">
    <property type="entry name" value="TetR_N"/>
    <property type="match status" value="1"/>
</dbReference>
<keyword evidence="4" id="KW-0804">Transcription</keyword>
<comment type="caution">
    <text evidence="7">The sequence shown here is derived from an EMBL/GenBank/DDBJ whole genome shotgun (WGS) entry which is preliminary data.</text>
</comment>
<keyword evidence="3 5" id="KW-0238">DNA-binding</keyword>
<dbReference type="SUPFAM" id="SSF46689">
    <property type="entry name" value="Homeodomain-like"/>
    <property type="match status" value="1"/>
</dbReference>
<evidence type="ECO:0000256" key="2">
    <source>
        <dbReference type="ARBA" id="ARBA00023015"/>
    </source>
</evidence>
<dbReference type="GO" id="GO:0000976">
    <property type="term" value="F:transcription cis-regulatory region binding"/>
    <property type="evidence" value="ECO:0007669"/>
    <property type="project" value="TreeGrafter"/>
</dbReference>
<dbReference type="RefSeq" id="WP_188742577.1">
    <property type="nucleotide sequence ID" value="NZ_BAABFW010000021.1"/>
</dbReference>
<feature type="domain" description="HTH tetR-type" evidence="6">
    <location>
        <begin position="10"/>
        <end position="70"/>
    </location>
</feature>